<reference evidence="3 4" key="1">
    <citation type="submission" date="2023-05" db="EMBL/GenBank/DDBJ databases">
        <title>B98-5 Cell Line De Novo Hybrid Assembly: An Optical Mapping Approach.</title>
        <authorList>
            <person name="Kananen K."/>
            <person name="Auerbach J.A."/>
            <person name="Kautto E."/>
            <person name="Blachly J.S."/>
        </authorList>
    </citation>
    <scope>NUCLEOTIDE SEQUENCE [LARGE SCALE GENOMIC DNA]</scope>
    <source>
        <strain evidence="3">B95-8</strain>
        <tissue evidence="3">Cell line</tissue>
    </source>
</reference>
<keyword evidence="4" id="KW-1185">Reference proteome</keyword>
<dbReference type="InterPro" id="IPR011029">
    <property type="entry name" value="DEATH-like_dom_sf"/>
</dbReference>
<feature type="domain" description="CARD" evidence="2">
    <location>
        <begin position="1"/>
        <end position="91"/>
    </location>
</feature>
<evidence type="ECO:0000256" key="1">
    <source>
        <dbReference type="SAM" id="MobiDB-lite"/>
    </source>
</evidence>
<feature type="region of interest" description="Disordered" evidence="1">
    <location>
        <begin position="231"/>
        <end position="252"/>
    </location>
</feature>
<dbReference type="Proteomes" id="UP001266305">
    <property type="component" value="Unassembled WGS sequence"/>
</dbReference>
<proteinExistence type="predicted"/>
<accession>A0ABQ9UQP5</accession>
<dbReference type="CDD" id="cd08325">
    <property type="entry name" value="CARD_CASP1-like"/>
    <property type="match status" value="1"/>
</dbReference>
<dbReference type="Gene3D" id="1.10.533.10">
    <property type="entry name" value="Death Domain, Fas"/>
    <property type="match status" value="2"/>
</dbReference>
<gene>
    <name evidence="3" type="ORF">P7K49_020755</name>
</gene>
<feature type="domain" description="CARD" evidence="2">
    <location>
        <begin position="278"/>
        <end position="324"/>
    </location>
</feature>
<protein>
    <recommendedName>
        <fullName evidence="2">CARD domain-containing protein</fullName>
    </recommendedName>
</protein>
<evidence type="ECO:0000259" key="2">
    <source>
        <dbReference type="PROSITE" id="PS50209"/>
    </source>
</evidence>
<dbReference type="PROSITE" id="PS50209">
    <property type="entry name" value="CARD"/>
    <property type="match status" value="2"/>
</dbReference>
<sequence length="369" mass="41861">MADQLLCKKRRIFIHSVGAGTINALLDWLLEDRIISQEDMNKVRDENDTVMDKARVLIDLVIGKGPAACRKFIKHLCEEDPPLASKMGLHKAIAINQAFTKKGFHESTDSFMCHMGRVQEDRTLLSRNGDLWSQESLFWQLTEMTRMKDTICDKLNPDAPSLNQNSVTLESFEDMTSMISHLYLLRTLECFCRKNLRDSGLMCDKNQMRGSPHQSSTKVRRGEAHQFPDILTPSPVTNMQATQGPAPGSYVIGKDKKKVKRKVKHASVLHHTRTVGEKAMAADKVLKEKRKLFIRSADEGTINGLLDELLEKRVLNEEEMEKVKCENAKSMVKLCLMSLFGKGLGHAKFASCTFVKRIVTWQIGWILSR</sequence>
<dbReference type="Pfam" id="PF00619">
    <property type="entry name" value="CARD"/>
    <property type="match status" value="2"/>
</dbReference>
<evidence type="ECO:0000313" key="3">
    <source>
        <dbReference type="EMBL" id="KAK2099407.1"/>
    </source>
</evidence>
<dbReference type="PANTHER" id="PTHR47901:SF3">
    <property type="entry name" value="CASPASE-1"/>
    <property type="match status" value="1"/>
</dbReference>
<organism evidence="3 4">
    <name type="scientific">Saguinus oedipus</name>
    <name type="common">Cotton-top tamarin</name>
    <name type="synonym">Oedipomidas oedipus</name>
    <dbReference type="NCBI Taxonomy" id="9490"/>
    <lineage>
        <taxon>Eukaryota</taxon>
        <taxon>Metazoa</taxon>
        <taxon>Chordata</taxon>
        <taxon>Craniata</taxon>
        <taxon>Vertebrata</taxon>
        <taxon>Euteleostomi</taxon>
        <taxon>Mammalia</taxon>
        <taxon>Eutheria</taxon>
        <taxon>Euarchontoglires</taxon>
        <taxon>Primates</taxon>
        <taxon>Haplorrhini</taxon>
        <taxon>Platyrrhini</taxon>
        <taxon>Cebidae</taxon>
        <taxon>Callitrichinae</taxon>
        <taxon>Saguinus</taxon>
    </lineage>
</organism>
<dbReference type="PANTHER" id="PTHR47901">
    <property type="entry name" value="CASPASE RECRUITMENT DOMAIN-CONTAINING PROTEIN 18"/>
    <property type="match status" value="1"/>
</dbReference>
<dbReference type="EMBL" id="JASSZA010000010">
    <property type="protein sequence ID" value="KAK2099407.1"/>
    <property type="molecule type" value="Genomic_DNA"/>
</dbReference>
<dbReference type="InterPro" id="IPR002398">
    <property type="entry name" value="Pept_C14"/>
</dbReference>
<dbReference type="InterPro" id="IPR001315">
    <property type="entry name" value="CARD"/>
</dbReference>
<name>A0ABQ9UQP5_SAGOE</name>
<feature type="compositionally biased region" description="Polar residues" evidence="1">
    <location>
        <begin position="234"/>
        <end position="243"/>
    </location>
</feature>
<evidence type="ECO:0000313" key="4">
    <source>
        <dbReference type="Proteomes" id="UP001266305"/>
    </source>
</evidence>
<comment type="caution">
    <text evidence="3">The sequence shown here is derived from an EMBL/GenBank/DDBJ whole genome shotgun (WGS) entry which is preliminary data.</text>
</comment>
<dbReference type="SUPFAM" id="SSF47986">
    <property type="entry name" value="DEATH domain"/>
    <property type="match status" value="2"/>
</dbReference>